<name>A0ABS9X7F2_9GAMM</name>
<dbReference type="EMBL" id="JAKKSL010000007">
    <property type="protein sequence ID" value="MCI2286161.1"/>
    <property type="molecule type" value="Genomic_DNA"/>
</dbReference>
<accession>A0ABS9X7F2</accession>
<reference evidence="1" key="1">
    <citation type="submission" date="2022-01" db="EMBL/GenBank/DDBJ databases">
        <title>Colwellia maritima, isolated from seawater.</title>
        <authorList>
            <person name="Kristyanto S."/>
            <person name="Jung J."/>
            <person name="Jeon C.O."/>
        </authorList>
    </citation>
    <scope>NUCLEOTIDE SEQUENCE</scope>
    <source>
        <strain evidence="1">MSW7</strain>
    </source>
</reference>
<evidence type="ECO:0000313" key="2">
    <source>
        <dbReference type="Proteomes" id="UP001139646"/>
    </source>
</evidence>
<dbReference type="RefSeq" id="WP_242289433.1">
    <property type="nucleotide sequence ID" value="NZ_JAKKSL010000007.1"/>
</dbReference>
<sequence length="111" mass="12387">MNIQAKCCYLISIEEIKIMFAADTCNVEPSLYQHFFRQAGKVDYLFVGMESVGAPTHWIYEPVLAEKLSKTANESRRLNGSNAVQAEALVKALGSQKVFIYALGSNRGCHR</sequence>
<proteinExistence type="predicted"/>
<comment type="caution">
    <text evidence="1">The sequence shown here is derived from an EMBL/GenBank/DDBJ whole genome shotgun (WGS) entry which is preliminary data.</text>
</comment>
<dbReference type="Proteomes" id="UP001139646">
    <property type="component" value="Unassembled WGS sequence"/>
</dbReference>
<protein>
    <submittedName>
        <fullName evidence="1">Uncharacterized protein</fullName>
    </submittedName>
</protein>
<keyword evidence="2" id="KW-1185">Reference proteome</keyword>
<gene>
    <name evidence="1" type="ORF">L3081_25445</name>
</gene>
<evidence type="ECO:0000313" key="1">
    <source>
        <dbReference type="EMBL" id="MCI2286161.1"/>
    </source>
</evidence>
<organism evidence="1 2">
    <name type="scientific">Colwellia maritima</name>
    <dbReference type="NCBI Taxonomy" id="2912588"/>
    <lineage>
        <taxon>Bacteria</taxon>
        <taxon>Pseudomonadati</taxon>
        <taxon>Pseudomonadota</taxon>
        <taxon>Gammaproteobacteria</taxon>
        <taxon>Alteromonadales</taxon>
        <taxon>Colwelliaceae</taxon>
        <taxon>Colwellia</taxon>
    </lineage>
</organism>